<protein>
    <submittedName>
        <fullName evidence="1">Uncharacterized protein</fullName>
    </submittedName>
</protein>
<reference evidence="1 2" key="1">
    <citation type="journal article" date="2021" name="BMC Genomics">
        <title>Datura genome reveals duplications of psychoactive alkaloid biosynthetic genes and high mutation rate following tissue culture.</title>
        <authorList>
            <person name="Rajewski A."/>
            <person name="Carter-House D."/>
            <person name="Stajich J."/>
            <person name="Litt A."/>
        </authorList>
    </citation>
    <scope>NUCLEOTIDE SEQUENCE [LARGE SCALE GENOMIC DNA]</scope>
    <source>
        <strain evidence="1">AR-01</strain>
    </source>
</reference>
<feature type="non-terminal residue" evidence="1">
    <location>
        <position position="1"/>
    </location>
</feature>
<feature type="non-terminal residue" evidence="1">
    <location>
        <position position="57"/>
    </location>
</feature>
<dbReference type="Proteomes" id="UP000823775">
    <property type="component" value="Unassembled WGS sequence"/>
</dbReference>
<evidence type="ECO:0000313" key="2">
    <source>
        <dbReference type="Proteomes" id="UP000823775"/>
    </source>
</evidence>
<accession>A0ABS8UVL2</accession>
<dbReference type="EMBL" id="JACEIK010002784">
    <property type="protein sequence ID" value="MCD9638846.1"/>
    <property type="molecule type" value="Genomic_DNA"/>
</dbReference>
<evidence type="ECO:0000313" key="1">
    <source>
        <dbReference type="EMBL" id="MCD9638846.1"/>
    </source>
</evidence>
<gene>
    <name evidence="1" type="ORF">HAX54_023006</name>
</gene>
<organism evidence="1 2">
    <name type="scientific">Datura stramonium</name>
    <name type="common">Jimsonweed</name>
    <name type="synonym">Common thornapple</name>
    <dbReference type="NCBI Taxonomy" id="4076"/>
    <lineage>
        <taxon>Eukaryota</taxon>
        <taxon>Viridiplantae</taxon>
        <taxon>Streptophyta</taxon>
        <taxon>Embryophyta</taxon>
        <taxon>Tracheophyta</taxon>
        <taxon>Spermatophyta</taxon>
        <taxon>Magnoliopsida</taxon>
        <taxon>eudicotyledons</taxon>
        <taxon>Gunneridae</taxon>
        <taxon>Pentapetalae</taxon>
        <taxon>asterids</taxon>
        <taxon>lamiids</taxon>
        <taxon>Solanales</taxon>
        <taxon>Solanaceae</taxon>
        <taxon>Solanoideae</taxon>
        <taxon>Datureae</taxon>
        <taxon>Datura</taxon>
    </lineage>
</organism>
<keyword evidence="2" id="KW-1185">Reference proteome</keyword>
<comment type="caution">
    <text evidence="1">The sequence shown here is derived from an EMBL/GenBank/DDBJ whole genome shotgun (WGS) entry which is preliminary data.</text>
</comment>
<proteinExistence type="predicted"/>
<sequence length="57" mass="6403">PGTRLQATSKNLCFIGALWVETGESPVWLRLRVHLPNFLRSANSLSTLHGSPPTYRR</sequence>
<name>A0ABS8UVL2_DATST</name>